<dbReference type="HOGENOM" id="CLU_048458_0_0_1"/>
<feature type="transmembrane region" description="Helical" evidence="2">
    <location>
        <begin position="311"/>
        <end position="331"/>
    </location>
</feature>
<dbReference type="AlphaFoldDB" id="A0A067T365"/>
<sequence>MTKLKFSLSRLVPEISRCTKFVFYAVALVGLCGGVFIAFMSYLTVKPLKSRAPLEGTFETNVSLMVEALSVDPISRTITMDWYPMFTALNCTNDPPELDIFLTQSLLDPSSPSWTAQAPFLPLYTMNGTEICLDLAETPYPSFRTVTKLLSSSYQTPVLPVSAQSTLQNYPFDEYIAPFTFSTRNTFTGVINAPNITTSFGVAVNFEISLPTAFVYEKSVNRLHVSRLEIAFRIKRSKATKIFVVMVAITNWLTAAVFLIMSSATLVYSAHEIYAEMFVLPLGAVFAFTSIRANFPGAPSGFGTTLDTYSTLPVLVIMSFCSSSLILLILYRRIQRQNVEGRAHKGLKDHHLDNLHNCCHTSRRTLNEIQHGSGYGSTLGPRVRGARGQNLGSSLGMAAGVEVFFGHGKDGRKEFVRTKEGSKDGESSNKGTDTMDEDEVETCGDVGEVGISGLP</sequence>
<dbReference type="InterPro" id="IPR027948">
    <property type="entry name" value="DUF4436"/>
</dbReference>
<accession>A0A067T365</accession>
<evidence type="ECO:0000313" key="3">
    <source>
        <dbReference type="EMBL" id="KDR77571.1"/>
    </source>
</evidence>
<feature type="transmembrane region" description="Helical" evidence="2">
    <location>
        <begin position="242"/>
        <end position="261"/>
    </location>
</feature>
<dbReference type="EMBL" id="KL142376">
    <property type="protein sequence ID" value="KDR77571.1"/>
    <property type="molecule type" value="Genomic_DNA"/>
</dbReference>
<keyword evidence="2" id="KW-0812">Transmembrane</keyword>
<evidence type="ECO:0008006" key="5">
    <source>
        <dbReference type="Google" id="ProtNLM"/>
    </source>
</evidence>
<dbReference type="Pfam" id="PF14494">
    <property type="entry name" value="DUF4436"/>
    <property type="match status" value="1"/>
</dbReference>
<name>A0A067T365_GALM3</name>
<gene>
    <name evidence="3" type="ORF">GALMADRAFT_138660</name>
</gene>
<evidence type="ECO:0000256" key="2">
    <source>
        <dbReference type="SAM" id="Phobius"/>
    </source>
</evidence>
<protein>
    <recommendedName>
        <fullName evidence="5">Transmembrane protein</fullName>
    </recommendedName>
</protein>
<keyword evidence="4" id="KW-1185">Reference proteome</keyword>
<proteinExistence type="predicted"/>
<evidence type="ECO:0000256" key="1">
    <source>
        <dbReference type="SAM" id="MobiDB-lite"/>
    </source>
</evidence>
<organism evidence="3 4">
    <name type="scientific">Galerina marginata (strain CBS 339.88)</name>
    <dbReference type="NCBI Taxonomy" id="685588"/>
    <lineage>
        <taxon>Eukaryota</taxon>
        <taxon>Fungi</taxon>
        <taxon>Dikarya</taxon>
        <taxon>Basidiomycota</taxon>
        <taxon>Agaricomycotina</taxon>
        <taxon>Agaricomycetes</taxon>
        <taxon>Agaricomycetidae</taxon>
        <taxon>Agaricales</taxon>
        <taxon>Agaricineae</taxon>
        <taxon>Strophariaceae</taxon>
        <taxon>Galerina</taxon>
    </lineage>
</organism>
<feature type="region of interest" description="Disordered" evidence="1">
    <location>
        <begin position="415"/>
        <end position="455"/>
    </location>
</feature>
<feature type="transmembrane region" description="Helical" evidence="2">
    <location>
        <begin position="21"/>
        <end position="43"/>
    </location>
</feature>
<dbReference type="Proteomes" id="UP000027222">
    <property type="component" value="Unassembled WGS sequence"/>
</dbReference>
<feature type="transmembrane region" description="Helical" evidence="2">
    <location>
        <begin position="273"/>
        <end position="291"/>
    </location>
</feature>
<evidence type="ECO:0000313" key="4">
    <source>
        <dbReference type="Proteomes" id="UP000027222"/>
    </source>
</evidence>
<keyword evidence="2" id="KW-0472">Membrane</keyword>
<feature type="compositionally biased region" description="Basic and acidic residues" evidence="1">
    <location>
        <begin position="415"/>
        <end position="427"/>
    </location>
</feature>
<dbReference type="OrthoDB" id="2923771at2759"/>
<reference evidence="4" key="1">
    <citation type="journal article" date="2014" name="Proc. Natl. Acad. Sci. U.S.A.">
        <title>Extensive sampling of basidiomycete genomes demonstrates inadequacy of the white-rot/brown-rot paradigm for wood decay fungi.</title>
        <authorList>
            <person name="Riley R."/>
            <person name="Salamov A.A."/>
            <person name="Brown D.W."/>
            <person name="Nagy L.G."/>
            <person name="Floudas D."/>
            <person name="Held B.W."/>
            <person name="Levasseur A."/>
            <person name="Lombard V."/>
            <person name="Morin E."/>
            <person name="Otillar R."/>
            <person name="Lindquist E.A."/>
            <person name="Sun H."/>
            <person name="LaButti K.M."/>
            <person name="Schmutz J."/>
            <person name="Jabbour D."/>
            <person name="Luo H."/>
            <person name="Baker S.E."/>
            <person name="Pisabarro A.G."/>
            <person name="Walton J.D."/>
            <person name="Blanchette R.A."/>
            <person name="Henrissat B."/>
            <person name="Martin F."/>
            <person name="Cullen D."/>
            <person name="Hibbett D.S."/>
            <person name="Grigoriev I.V."/>
        </authorList>
    </citation>
    <scope>NUCLEOTIDE SEQUENCE [LARGE SCALE GENOMIC DNA]</scope>
    <source>
        <strain evidence="4">CBS 339.88</strain>
    </source>
</reference>
<keyword evidence="2" id="KW-1133">Transmembrane helix</keyword>